<comment type="subcellular location">
    <subcellularLocation>
        <location evidence="1">Cell membrane</location>
        <topology evidence="1">Multi-pass membrane protein</topology>
    </subcellularLocation>
</comment>
<keyword evidence="4 7" id="KW-0812">Transmembrane</keyword>
<evidence type="ECO:0000256" key="4">
    <source>
        <dbReference type="ARBA" id="ARBA00022692"/>
    </source>
</evidence>
<evidence type="ECO:0000256" key="6">
    <source>
        <dbReference type="ARBA" id="ARBA00023136"/>
    </source>
</evidence>
<dbReference type="Pfam" id="PF19300">
    <property type="entry name" value="BPD_transp_1_N"/>
    <property type="match status" value="1"/>
</dbReference>
<accession>A0A6J7IG67</accession>
<dbReference type="PROSITE" id="PS50928">
    <property type="entry name" value="ABC_TM1"/>
    <property type="match status" value="1"/>
</dbReference>
<dbReference type="PANTHER" id="PTHR43163:SF7">
    <property type="entry name" value="DIPEPTIDE-TRANSPORT INTEGRAL MEMBRANE PROTEIN ABC TRANSPORTER DPPB-RELATED"/>
    <property type="match status" value="1"/>
</dbReference>
<gene>
    <name evidence="9" type="ORF">UFOPK1392_00747</name>
    <name evidence="10" type="ORF">UFOPK3733_00593</name>
</gene>
<feature type="transmembrane region" description="Helical" evidence="7">
    <location>
        <begin position="176"/>
        <end position="198"/>
    </location>
</feature>
<evidence type="ECO:0000256" key="1">
    <source>
        <dbReference type="ARBA" id="ARBA00004651"/>
    </source>
</evidence>
<evidence type="ECO:0000256" key="2">
    <source>
        <dbReference type="ARBA" id="ARBA00022448"/>
    </source>
</evidence>
<dbReference type="InterPro" id="IPR000515">
    <property type="entry name" value="MetI-like"/>
</dbReference>
<dbReference type="CDD" id="cd06261">
    <property type="entry name" value="TM_PBP2"/>
    <property type="match status" value="1"/>
</dbReference>
<feature type="transmembrane region" description="Helical" evidence="7">
    <location>
        <begin position="282"/>
        <end position="306"/>
    </location>
</feature>
<dbReference type="Pfam" id="PF00528">
    <property type="entry name" value="BPD_transp_1"/>
    <property type="match status" value="1"/>
</dbReference>
<sequence length="317" mass="34615">MRFVRKKLVQLIVVMLCVTFFSFLLLELLPGDTATTLCAGAGGTECIEQKTEEFHLNDPMPVRYVRWLGGVVTGDFGSSARNAQPVSEALQQRMPVTIELLLYSQFLALIIAVPVGIIAAQRAGGLFDRGSTGVLFLFLAIPNFMLALVLILIFPVKLKLLNAVGYTPFTENPLKSLGSLLLPAITLAAAEMATYMRLLRTDLIATMQEDYITMAKAKGMSPRHILLRHAFKPSSFSLITVIGLNFGRLIGGTLLVEVIFSINGLGKYTVDGILGRDYIPVQGAILVIALGYVLVNFAVDMIYAALDPRIRHARSLV</sequence>
<dbReference type="PANTHER" id="PTHR43163">
    <property type="entry name" value="DIPEPTIDE TRANSPORT SYSTEM PERMEASE PROTEIN DPPB-RELATED"/>
    <property type="match status" value="1"/>
</dbReference>
<evidence type="ECO:0000256" key="7">
    <source>
        <dbReference type="SAM" id="Phobius"/>
    </source>
</evidence>
<dbReference type="SUPFAM" id="SSF161098">
    <property type="entry name" value="MetI-like"/>
    <property type="match status" value="1"/>
</dbReference>
<dbReference type="AlphaFoldDB" id="A0A6J7IG67"/>
<dbReference type="EMBL" id="CAFBNC010000019">
    <property type="protein sequence ID" value="CAB4929691.1"/>
    <property type="molecule type" value="Genomic_DNA"/>
</dbReference>
<dbReference type="EMBL" id="CAEMXZ010000023">
    <property type="protein sequence ID" value="CAB4323003.1"/>
    <property type="molecule type" value="Genomic_DNA"/>
</dbReference>
<evidence type="ECO:0000259" key="8">
    <source>
        <dbReference type="PROSITE" id="PS50928"/>
    </source>
</evidence>
<organism evidence="10">
    <name type="scientific">freshwater metagenome</name>
    <dbReference type="NCBI Taxonomy" id="449393"/>
    <lineage>
        <taxon>unclassified sequences</taxon>
        <taxon>metagenomes</taxon>
        <taxon>ecological metagenomes</taxon>
    </lineage>
</organism>
<name>A0A6J7IG67_9ZZZZ</name>
<keyword evidence="2" id="KW-0813">Transport</keyword>
<dbReference type="GO" id="GO:0005886">
    <property type="term" value="C:plasma membrane"/>
    <property type="evidence" value="ECO:0007669"/>
    <property type="project" value="UniProtKB-SubCell"/>
</dbReference>
<proteinExistence type="predicted"/>
<feature type="domain" description="ABC transmembrane type-1" evidence="8">
    <location>
        <begin position="94"/>
        <end position="303"/>
    </location>
</feature>
<protein>
    <submittedName>
        <fullName evidence="10">Unannotated protein</fullName>
    </submittedName>
</protein>
<feature type="transmembrane region" description="Helical" evidence="7">
    <location>
        <begin position="7"/>
        <end position="26"/>
    </location>
</feature>
<keyword evidence="3" id="KW-1003">Cell membrane</keyword>
<feature type="transmembrane region" description="Helical" evidence="7">
    <location>
        <begin position="100"/>
        <end position="120"/>
    </location>
</feature>
<evidence type="ECO:0000313" key="10">
    <source>
        <dbReference type="EMBL" id="CAB4929691.1"/>
    </source>
</evidence>
<evidence type="ECO:0000313" key="9">
    <source>
        <dbReference type="EMBL" id="CAB4323003.1"/>
    </source>
</evidence>
<dbReference type="InterPro" id="IPR035906">
    <property type="entry name" value="MetI-like_sf"/>
</dbReference>
<keyword evidence="5 7" id="KW-1133">Transmembrane helix</keyword>
<evidence type="ECO:0000256" key="3">
    <source>
        <dbReference type="ARBA" id="ARBA00022475"/>
    </source>
</evidence>
<dbReference type="Gene3D" id="1.10.3720.10">
    <property type="entry name" value="MetI-like"/>
    <property type="match status" value="1"/>
</dbReference>
<feature type="transmembrane region" description="Helical" evidence="7">
    <location>
        <begin position="236"/>
        <end position="262"/>
    </location>
</feature>
<keyword evidence="6 7" id="KW-0472">Membrane</keyword>
<feature type="transmembrane region" description="Helical" evidence="7">
    <location>
        <begin position="132"/>
        <end position="156"/>
    </location>
</feature>
<dbReference type="InterPro" id="IPR045621">
    <property type="entry name" value="BPD_transp_1_N"/>
</dbReference>
<dbReference type="GO" id="GO:0055085">
    <property type="term" value="P:transmembrane transport"/>
    <property type="evidence" value="ECO:0007669"/>
    <property type="project" value="InterPro"/>
</dbReference>
<evidence type="ECO:0000256" key="5">
    <source>
        <dbReference type="ARBA" id="ARBA00022989"/>
    </source>
</evidence>
<reference evidence="10" key="1">
    <citation type="submission" date="2020-05" db="EMBL/GenBank/DDBJ databases">
        <authorList>
            <person name="Chiriac C."/>
            <person name="Salcher M."/>
            <person name="Ghai R."/>
            <person name="Kavagutti S V."/>
        </authorList>
    </citation>
    <scope>NUCLEOTIDE SEQUENCE</scope>
</reference>